<dbReference type="Pfam" id="PF13649">
    <property type="entry name" value="Methyltransf_25"/>
    <property type="match status" value="1"/>
</dbReference>
<name>A0A6G9YAF5_9NOCA</name>
<evidence type="ECO:0000256" key="1">
    <source>
        <dbReference type="ARBA" id="ARBA00022679"/>
    </source>
</evidence>
<organism evidence="3 4">
    <name type="scientific">Nocardia arthritidis</name>
    <dbReference type="NCBI Taxonomy" id="228602"/>
    <lineage>
        <taxon>Bacteria</taxon>
        <taxon>Bacillati</taxon>
        <taxon>Actinomycetota</taxon>
        <taxon>Actinomycetes</taxon>
        <taxon>Mycobacteriales</taxon>
        <taxon>Nocardiaceae</taxon>
        <taxon>Nocardia</taxon>
    </lineage>
</organism>
<evidence type="ECO:0000313" key="3">
    <source>
        <dbReference type="EMBL" id="QIS10046.1"/>
    </source>
</evidence>
<sequence>MVGTSESRRRKMLTELMARAGQAALRGTPPNGKDYWAARFWDRESAERHPLLGDDFLLQKETIGAYLTRYGWDRRKSIEFACGTGEFTAMTAKLTAVERMVAVDISQQGLAIARSRVDHPSAEFIHGDFWADNAIGTADLVICVDAIHHLGDVGQVLSRIRSFLEPGGIFVGNLWTADNFHEFQRRRYGAAEHLARTAMFLGTALMIKCTNGRLRTGSYRTQLRRSEETVAILHDVFDAVLEVDTNRYFMSFVCRA</sequence>
<feature type="domain" description="Methyltransferase" evidence="2">
    <location>
        <begin position="79"/>
        <end position="168"/>
    </location>
</feature>
<protein>
    <submittedName>
        <fullName evidence="3">Methyltransferase domain-containing protein</fullName>
    </submittedName>
</protein>
<dbReference type="InterPro" id="IPR029063">
    <property type="entry name" value="SAM-dependent_MTases_sf"/>
</dbReference>
<dbReference type="Gene3D" id="3.40.50.150">
    <property type="entry name" value="Vaccinia Virus protein VP39"/>
    <property type="match status" value="1"/>
</dbReference>
<dbReference type="KEGG" id="nah:F5544_10750"/>
<evidence type="ECO:0000259" key="2">
    <source>
        <dbReference type="Pfam" id="PF13649"/>
    </source>
</evidence>
<dbReference type="GO" id="GO:0008168">
    <property type="term" value="F:methyltransferase activity"/>
    <property type="evidence" value="ECO:0007669"/>
    <property type="project" value="UniProtKB-KW"/>
</dbReference>
<dbReference type="EMBL" id="CP046172">
    <property type="protein sequence ID" value="QIS10046.1"/>
    <property type="molecule type" value="Genomic_DNA"/>
</dbReference>
<evidence type="ECO:0000313" key="4">
    <source>
        <dbReference type="Proteomes" id="UP000503540"/>
    </source>
</evidence>
<gene>
    <name evidence="3" type="ORF">F5544_10750</name>
</gene>
<keyword evidence="3" id="KW-0489">Methyltransferase</keyword>
<accession>A0A6G9YAF5</accession>
<dbReference type="PANTHER" id="PTHR43861">
    <property type="entry name" value="TRANS-ACONITATE 2-METHYLTRANSFERASE-RELATED"/>
    <property type="match status" value="1"/>
</dbReference>
<keyword evidence="4" id="KW-1185">Reference proteome</keyword>
<dbReference type="InterPro" id="IPR041698">
    <property type="entry name" value="Methyltransf_25"/>
</dbReference>
<reference evidence="3 4" key="1">
    <citation type="journal article" date="2019" name="ACS Chem. Biol.">
        <title>Identification and Mobilization of a Cryptic Antibiotic Biosynthesis Gene Locus from a Human-Pathogenic Nocardia Isolate.</title>
        <authorList>
            <person name="Herisse M."/>
            <person name="Ishida K."/>
            <person name="Porter J.L."/>
            <person name="Howden B."/>
            <person name="Hertweck C."/>
            <person name="Stinear T.P."/>
            <person name="Pidot S.J."/>
        </authorList>
    </citation>
    <scope>NUCLEOTIDE SEQUENCE [LARGE SCALE GENOMIC DNA]</scope>
    <source>
        <strain evidence="3 4">AUSMDU00012717</strain>
    </source>
</reference>
<dbReference type="CDD" id="cd02440">
    <property type="entry name" value="AdoMet_MTases"/>
    <property type="match status" value="1"/>
</dbReference>
<proteinExistence type="predicted"/>
<dbReference type="Proteomes" id="UP000503540">
    <property type="component" value="Chromosome"/>
</dbReference>
<dbReference type="SUPFAM" id="SSF53335">
    <property type="entry name" value="S-adenosyl-L-methionine-dependent methyltransferases"/>
    <property type="match status" value="1"/>
</dbReference>
<dbReference type="AlphaFoldDB" id="A0A6G9YAF5"/>
<dbReference type="GO" id="GO:0032259">
    <property type="term" value="P:methylation"/>
    <property type="evidence" value="ECO:0007669"/>
    <property type="project" value="UniProtKB-KW"/>
</dbReference>
<keyword evidence="1 3" id="KW-0808">Transferase</keyword>